<dbReference type="PANTHER" id="PTHR44196:SF1">
    <property type="entry name" value="DEHYDROGENASE_REDUCTASE SDR FAMILY MEMBER 7B"/>
    <property type="match status" value="1"/>
</dbReference>
<accession>A0ABW3MHV9</accession>
<gene>
    <name evidence="4" type="ORF">ACFQ1S_34545</name>
</gene>
<keyword evidence="5" id="KW-1185">Reference proteome</keyword>
<reference evidence="5" key="1">
    <citation type="journal article" date="2019" name="Int. J. Syst. Evol. Microbiol.">
        <title>The Global Catalogue of Microorganisms (GCM) 10K type strain sequencing project: providing services to taxonomists for standard genome sequencing and annotation.</title>
        <authorList>
            <consortium name="The Broad Institute Genomics Platform"/>
            <consortium name="The Broad Institute Genome Sequencing Center for Infectious Disease"/>
            <person name="Wu L."/>
            <person name="Ma J."/>
        </authorList>
    </citation>
    <scope>NUCLEOTIDE SEQUENCE [LARGE SCALE GENOMIC DNA]</scope>
    <source>
        <strain evidence="5">JCM 31486</strain>
    </source>
</reference>
<dbReference type="PRINTS" id="PR00081">
    <property type="entry name" value="GDHRDH"/>
</dbReference>
<dbReference type="InterPro" id="IPR002347">
    <property type="entry name" value="SDR_fam"/>
</dbReference>
<evidence type="ECO:0000256" key="1">
    <source>
        <dbReference type="ARBA" id="ARBA00006484"/>
    </source>
</evidence>
<dbReference type="EMBL" id="JBHTIS010002731">
    <property type="protein sequence ID" value="MFD1050282.1"/>
    <property type="molecule type" value="Genomic_DNA"/>
</dbReference>
<comment type="similarity">
    <text evidence="1 3">Belongs to the short-chain dehydrogenases/reductases (SDR) family.</text>
</comment>
<dbReference type="PANTHER" id="PTHR44196">
    <property type="entry name" value="DEHYDROGENASE/REDUCTASE SDR FAMILY MEMBER 7B"/>
    <property type="match status" value="1"/>
</dbReference>
<organism evidence="4 5">
    <name type="scientific">Kibdelosporangium lantanae</name>
    <dbReference type="NCBI Taxonomy" id="1497396"/>
    <lineage>
        <taxon>Bacteria</taxon>
        <taxon>Bacillati</taxon>
        <taxon>Actinomycetota</taxon>
        <taxon>Actinomycetes</taxon>
        <taxon>Pseudonocardiales</taxon>
        <taxon>Pseudonocardiaceae</taxon>
        <taxon>Kibdelosporangium</taxon>
    </lineage>
</organism>
<proteinExistence type="inferred from homology"/>
<keyword evidence="2" id="KW-0560">Oxidoreductase</keyword>
<feature type="non-terminal residue" evidence="4">
    <location>
        <position position="1"/>
    </location>
</feature>
<dbReference type="Pfam" id="PF00106">
    <property type="entry name" value="adh_short"/>
    <property type="match status" value="1"/>
</dbReference>
<dbReference type="SUPFAM" id="SSF51735">
    <property type="entry name" value="NAD(P)-binding Rossmann-fold domains"/>
    <property type="match status" value="1"/>
</dbReference>
<evidence type="ECO:0000256" key="3">
    <source>
        <dbReference type="RuleBase" id="RU000363"/>
    </source>
</evidence>
<dbReference type="PRINTS" id="PR00080">
    <property type="entry name" value="SDRFAMILY"/>
</dbReference>
<evidence type="ECO:0000313" key="5">
    <source>
        <dbReference type="Proteomes" id="UP001597045"/>
    </source>
</evidence>
<dbReference type="Gene3D" id="3.40.50.720">
    <property type="entry name" value="NAD(P)-binding Rossmann-like Domain"/>
    <property type="match status" value="1"/>
</dbReference>
<name>A0ABW3MHV9_9PSEU</name>
<evidence type="ECO:0000256" key="2">
    <source>
        <dbReference type="ARBA" id="ARBA00023002"/>
    </source>
</evidence>
<comment type="caution">
    <text evidence="4">The sequence shown here is derived from an EMBL/GenBank/DDBJ whole genome shotgun (WGS) entry which is preliminary data.</text>
</comment>
<sequence>DLTDPAAVDDLVKRVLTDHPAVDMLVNNAGRSIRRSVHLSVDRLHDYERTMALNYFAPLRLTMGLLPHMRERRYGHVVNVTTMGLQTDTPRFSAYLASKAAIEEFGRVAGRELLSDGITFTSVRMPLVRTPMIEVVSNAYRGIPSMSPTAAADLVVRALVERPEVVNRPVGAGLELLRLVAQRSSRRGANLAYRMMAETAPEAQSRPQPPLATIAATIARMAWRRL</sequence>
<dbReference type="InterPro" id="IPR036291">
    <property type="entry name" value="NAD(P)-bd_dom_sf"/>
</dbReference>
<dbReference type="Proteomes" id="UP001597045">
    <property type="component" value="Unassembled WGS sequence"/>
</dbReference>
<dbReference type="CDD" id="cd05233">
    <property type="entry name" value="SDR_c"/>
    <property type="match status" value="1"/>
</dbReference>
<evidence type="ECO:0000313" key="4">
    <source>
        <dbReference type="EMBL" id="MFD1050282.1"/>
    </source>
</evidence>
<protein>
    <submittedName>
        <fullName evidence="4">SDR family NAD(P)-dependent oxidoreductase</fullName>
    </submittedName>
</protein>